<name>A0AAU0UL55_9FIRM</name>
<dbReference type="Proteomes" id="UP001329915">
    <property type="component" value="Chromosome"/>
</dbReference>
<feature type="domain" description="Endonuclease GajA/Old nuclease/RecF-like AAA" evidence="1">
    <location>
        <begin position="1"/>
        <end position="54"/>
    </location>
</feature>
<evidence type="ECO:0000259" key="1">
    <source>
        <dbReference type="Pfam" id="PF13175"/>
    </source>
</evidence>
<keyword evidence="3" id="KW-1185">Reference proteome</keyword>
<dbReference type="SUPFAM" id="SSF52540">
    <property type="entry name" value="P-loop containing nucleoside triphosphate hydrolases"/>
    <property type="match status" value="1"/>
</dbReference>
<evidence type="ECO:0000313" key="2">
    <source>
        <dbReference type="EMBL" id="WRO21030.1"/>
    </source>
</evidence>
<gene>
    <name evidence="2" type="ORF">MFMK1_000821</name>
</gene>
<dbReference type="EMBL" id="CP121694">
    <property type="protein sequence ID" value="WRO21030.1"/>
    <property type="molecule type" value="Genomic_DNA"/>
</dbReference>
<sequence length="64" mass="7120">MYISKLRIEGYKNTNRESSVILNKGLNILVGENGSGKTAIINALRLLLREKESNTAFSEGDLYC</sequence>
<dbReference type="KEGG" id="dbc:MFMK1_000821"/>
<dbReference type="Pfam" id="PF13175">
    <property type="entry name" value="AAA_15"/>
    <property type="match status" value="1"/>
</dbReference>
<dbReference type="PANTHER" id="PTHR43581:SF4">
    <property type="entry name" value="ATP_GTP PHOSPHATASE"/>
    <property type="match status" value="1"/>
</dbReference>
<reference evidence="2 3" key="1">
    <citation type="submission" date="2023-04" db="EMBL/GenBank/DDBJ databases">
        <authorList>
            <person name="Hsu D."/>
        </authorList>
    </citation>
    <scope>NUCLEOTIDE SEQUENCE [LARGE SCALE GENOMIC DNA]</scope>
    <source>
        <strain evidence="2 3">MK1</strain>
    </source>
</reference>
<accession>A0AAU0UL55</accession>
<protein>
    <submittedName>
        <fullName evidence="2">AAA family ATPase</fullName>
    </submittedName>
</protein>
<organism evidence="2 3">
    <name type="scientific">Metallumcola ferriviriculae</name>
    <dbReference type="NCBI Taxonomy" id="3039180"/>
    <lineage>
        <taxon>Bacteria</taxon>
        <taxon>Bacillati</taxon>
        <taxon>Bacillota</taxon>
        <taxon>Clostridia</taxon>
        <taxon>Neomoorellales</taxon>
        <taxon>Desulfitibacteraceae</taxon>
        <taxon>Metallumcola</taxon>
    </lineage>
</organism>
<dbReference type="AlphaFoldDB" id="A0AAU0UL55"/>
<dbReference type="Gene3D" id="3.40.50.300">
    <property type="entry name" value="P-loop containing nucleotide triphosphate hydrolases"/>
    <property type="match status" value="1"/>
</dbReference>
<evidence type="ECO:0000313" key="3">
    <source>
        <dbReference type="Proteomes" id="UP001329915"/>
    </source>
</evidence>
<dbReference type="RefSeq" id="WP_366923899.1">
    <property type="nucleotide sequence ID" value="NZ_CP121694.1"/>
</dbReference>
<dbReference type="InterPro" id="IPR051396">
    <property type="entry name" value="Bact_Antivir_Def_Nuclease"/>
</dbReference>
<dbReference type="InterPro" id="IPR041685">
    <property type="entry name" value="AAA_GajA/Old/RecF-like"/>
</dbReference>
<dbReference type="InterPro" id="IPR027417">
    <property type="entry name" value="P-loop_NTPase"/>
</dbReference>
<proteinExistence type="predicted"/>
<dbReference type="PANTHER" id="PTHR43581">
    <property type="entry name" value="ATP/GTP PHOSPHATASE"/>
    <property type="match status" value="1"/>
</dbReference>